<dbReference type="STRING" id="113226.A0A139INK3"/>
<accession>A0A139INK3</accession>
<sequence>MGMQWLSVLAGGTLPYILRGQSVFKIKKFHQQYGLITRPDRDEVHTSDPDYLDTIHAVRARNNPNNPGFLVEKSVGGAEDVYLHKLRREALIPYFSQKFMLTTEKAITEKKARVVRHLDTVLKTQEVLNLSDIYFAFSNDLLGNFSFGSDSSLLDDLSEASRQRVSLMSLLPSVIINKRFAIFAKFESIFSAVFGDKVIPPAVMGLLQFKGSARRDIEAVLSDIDDKTPGRPSVSYELRDSDSAT</sequence>
<dbReference type="GO" id="GO:0020037">
    <property type="term" value="F:heme binding"/>
    <property type="evidence" value="ECO:0007669"/>
    <property type="project" value="InterPro"/>
</dbReference>
<evidence type="ECO:0000313" key="2">
    <source>
        <dbReference type="EMBL" id="KXT16299.1"/>
    </source>
</evidence>
<dbReference type="SUPFAM" id="SSF48264">
    <property type="entry name" value="Cytochrome P450"/>
    <property type="match status" value="1"/>
</dbReference>
<dbReference type="GO" id="GO:0005506">
    <property type="term" value="F:iron ion binding"/>
    <property type="evidence" value="ECO:0007669"/>
    <property type="project" value="InterPro"/>
</dbReference>
<dbReference type="InterPro" id="IPR036396">
    <property type="entry name" value="Cyt_P450_sf"/>
</dbReference>
<keyword evidence="3" id="KW-1185">Reference proteome</keyword>
<gene>
    <name evidence="2" type="ORF">AC579_485</name>
</gene>
<comment type="caution">
    <text evidence="2">The sequence shown here is derived from an EMBL/GenBank/DDBJ whole genome shotgun (WGS) entry which is preliminary data.</text>
</comment>
<dbReference type="Gene3D" id="1.10.630.10">
    <property type="entry name" value="Cytochrome P450"/>
    <property type="match status" value="1"/>
</dbReference>
<dbReference type="GO" id="GO:0016705">
    <property type="term" value="F:oxidoreductase activity, acting on paired donors, with incorporation or reduction of molecular oxygen"/>
    <property type="evidence" value="ECO:0007669"/>
    <property type="project" value="InterPro"/>
</dbReference>
<proteinExistence type="predicted"/>
<dbReference type="Proteomes" id="UP000073492">
    <property type="component" value="Unassembled WGS sequence"/>
</dbReference>
<evidence type="ECO:0000313" key="3">
    <source>
        <dbReference type="Proteomes" id="UP000073492"/>
    </source>
</evidence>
<feature type="region of interest" description="Disordered" evidence="1">
    <location>
        <begin position="226"/>
        <end position="245"/>
    </location>
</feature>
<dbReference type="OrthoDB" id="3945418at2759"/>
<dbReference type="AlphaFoldDB" id="A0A139INK3"/>
<dbReference type="GO" id="GO:0004497">
    <property type="term" value="F:monooxygenase activity"/>
    <property type="evidence" value="ECO:0007669"/>
    <property type="project" value="InterPro"/>
</dbReference>
<protein>
    <submittedName>
        <fullName evidence="2">Uncharacterized protein</fullName>
    </submittedName>
</protein>
<name>A0A139INK3_9PEZI</name>
<evidence type="ECO:0000256" key="1">
    <source>
        <dbReference type="SAM" id="MobiDB-lite"/>
    </source>
</evidence>
<organism evidence="2 3">
    <name type="scientific">Pseudocercospora musae</name>
    <dbReference type="NCBI Taxonomy" id="113226"/>
    <lineage>
        <taxon>Eukaryota</taxon>
        <taxon>Fungi</taxon>
        <taxon>Dikarya</taxon>
        <taxon>Ascomycota</taxon>
        <taxon>Pezizomycotina</taxon>
        <taxon>Dothideomycetes</taxon>
        <taxon>Dothideomycetidae</taxon>
        <taxon>Mycosphaerellales</taxon>
        <taxon>Mycosphaerellaceae</taxon>
        <taxon>Pseudocercospora</taxon>
    </lineage>
</organism>
<reference evidence="2 3" key="1">
    <citation type="submission" date="2015-07" db="EMBL/GenBank/DDBJ databases">
        <title>Comparative genomics of the Sigatoka disease complex on banana suggests a link between parallel evolutionary changes in Pseudocercospora fijiensis and Pseudocercospora eumusae and increased virulence on the banana host.</title>
        <authorList>
            <person name="Chang T.-C."/>
            <person name="Salvucci A."/>
            <person name="Crous P.W."/>
            <person name="Stergiopoulos I."/>
        </authorList>
    </citation>
    <scope>NUCLEOTIDE SEQUENCE [LARGE SCALE GENOMIC DNA]</scope>
    <source>
        <strain evidence="2 3">CBS 116634</strain>
    </source>
</reference>
<dbReference type="EMBL" id="LFZO01000040">
    <property type="protein sequence ID" value="KXT16299.1"/>
    <property type="molecule type" value="Genomic_DNA"/>
</dbReference>